<dbReference type="InterPro" id="IPR045055">
    <property type="entry name" value="DNA2/NAM7-like"/>
</dbReference>
<dbReference type="SUPFAM" id="SSF52540">
    <property type="entry name" value="P-loop containing nucleoside triphosphate hydrolases"/>
    <property type="match status" value="1"/>
</dbReference>
<evidence type="ECO:0000313" key="4">
    <source>
        <dbReference type="Proteomes" id="UP000613030"/>
    </source>
</evidence>
<name>A0ABS1KLE7_9BACT</name>
<evidence type="ECO:0000259" key="1">
    <source>
        <dbReference type="Pfam" id="PF13086"/>
    </source>
</evidence>
<feature type="domain" description="DNA2/NAM7 helicase-like C-terminal" evidence="2">
    <location>
        <begin position="1015"/>
        <end position="1190"/>
    </location>
</feature>
<dbReference type="EMBL" id="JAERRB010000001">
    <property type="protein sequence ID" value="MBL0740280.1"/>
    <property type="molecule type" value="Genomic_DNA"/>
</dbReference>
<dbReference type="Pfam" id="PF13086">
    <property type="entry name" value="AAA_11"/>
    <property type="match status" value="2"/>
</dbReference>
<sequence>MDHIPKNILPTYLRRLTNLSGNNRSLLLLRLHAEQLIDIQELSFLNGEPSFELIKALIGGKPKKVCQVLDSRMEANNESSKKLKKLQRIDRFIFEERGSNDLHVGWPFVRGKFSDGSLVRCPLLYFPVEIVQEGQHWVIQPRKDAGITFNKSFLLAFAFYNQVKLEEDLLDTSFEDFEDDSVVFRTQLYELLRDRVEINFNADNFQDTLMPFEAFKKEALEETLRNGELKLYPEAVLGIFPQAGSQLVPDYLNLIENDSITDLEDFFLQKSNTEETLNAQGNALAPNISEEKIFAPFVLDAFQENAIKAIKHGRSIVVQGPPGTGKSQLICNLLADAIASGKRALLVCQKRAALDVVYDRLKEIDLGDFLGLVHDFRNDRKDIYGKIARQIERVEEFKTRNRGIDVIQTERKFFQLCRRIDQITEELEEFKHALFDDKESGISVKELYLTSDLHGQSVNIKQEYPFFGFQTLHEFLRKLKTYAQYAGRLDHYAWKDRRSFAGLKPSDEKQIEHALSDIPAFQKQVADAIESKIGIRPHLDDCAALASKTDDILGMISVLKDDETYYYFQSMIGESDDETSMLWLSNMERVVLNCYDDEPPEITVASDQLGKFQEALQHRLDSRTNLIRLIRWELFSKEKFLLRRVLVANGLEYNKQGLQVLEQRIDSRLNLEHHLTALKSKPWLMALPENYKQTSLQKWFVAQKLAIRAKLIFNTLREIKGAINVQKYNRDEFILLVRDLLGIVGAIDAKKSEWLQWLTPFQVKQIILEPAKEADYRKILQRDFDSLCEYDTLKETLTFFERDAILKLHDKLGNWEGEAMELLFQNSLRLAWIDHIETKYPILRAVSSMKMDTLQDELRQCLKEKKKLSKEILWVKARERVYENLEYNRLNNMVTYRDLLHQVTKKKKIWPLRKLIEAFPYELFQLVPCWMASPESVSAIFPMTTGMFDLVIFDEASQCFAERGIPAMYRGKQLVVAGDDKQLRPSELYQVRWNDEQENPDLEVESLLELSARYLSTVHLQGHYRSKSLALIDFSNKHFYGGRLQLLPDRDVINTNDPPLEYHKVEGVWENQTNAVEAEEVSRRVLDILNQYPDKEIGVVTFNAPQQMVVLDALETEAAARGQAIPESLFVKNIENVQGDEKDIIIFSVGYAPDKHGKMGMQFGSLNMAGGENRLNVAVTRGREKIIIVTSILPEQLKVDDVKNEGPKLLKQYLAFAREVYQGNYKTQSTLPSQQTEAWFLSRRLQLWSTGRIPEFVFDTQALPFTDINVLKDDQYIGVILTDDVRYFSAISAKEVHAYTPTLLTQKKWKHHMVFSRNFWKDREKVENDLMLFVGSQDNQNG</sequence>
<evidence type="ECO:0000259" key="2">
    <source>
        <dbReference type="Pfam" id="PF13087"/>
    </source>
</evidence>
<feature type="domain" description="DNA2/NAM7 helicase helicase" evidence="1">
    <location>
        <begin position="855"/>
        <end position="985"/>
    </location>
</feature>
<keyword evidence="4" id="KW-1185">Reference proteome</keyword>
<dbReference type="CDD" id="cd18808">
    <property type="entry name" value="SF1_C_Upf1"/>
    <property type="match status" value="1"/>
</dbReference>
<dbReference type="RefSeq" id="WP_202007443.1">
    <property type="nucleotide sequence ID" value="NZ_JAERRB010000001.1"/>
</dbReference>
<dbReference type="PANTHER" id="PTHR10887">
    <property type="entry name" value="DNA2/NAM7 HELICASE FAMILY"/>
    <property type="match status" value="1"/>
</dbReference>
<proteinExistence type="predicted"/>
<dbReference type="PANTHER" id="PTHR10887:SF530">
    <property type="entry name" value="SUPERFAMILY I DNA HELICASES"/>
    <property type="match status" value="1"/>
</dbReference>
<accession>A0ABS1KLE7</accession>
<dbReference type="InterPro" id="IPR041677">
    <property type="entry name" value="DNA2/NAM7_AAA_11"/>
</dbReference>
<feature type="domain" description="DNA2/NAM7 helicase helicase" evidence="1">
    <location>
        <begin position="299"/>
        <end position="369"/>
    </location>
</feature>
<dbReference type="InterPro" id="IPR027417">
    <property type="entry name" value="P-loop_NTPase"/>
</dbReference>
<dbReference type="Pfam" id="PF13087">
    <property type="entry name" value="AAA_12"/>
    <property type="match status" value="1"/>
</dbReference>
<protein>
    <submittedName>
        <fullName evidence="3">DUF4011 domain-containing protein</fullName>
    </submittedName>
</protein>
<dbReference type="InterPro" id="IPR047187">
    <property type="entry name" value="SF1_C_Upf1"/>
</dbReference>
<dbReference type="Proteomes" id="UP000613030">
    <property type="component" value="Unassembled WGS sequence"/>
</dbReference>
<evidence type="ECO:0000313" key="3">
    <source>
        <dbReference type="EMBL" id="MBL0740280.1"/>
    </source>
</evidence>
<dbReference type="InterPro" id="IPR025103">
    <property type="entry name" value="DUF4011"/>
</dbReference>
<reference evidence="3 4" key="1">
    <citation type="submission" date="2021-01" db="EMBL/GenBank/DDBJ databases">
        <title>Chryseolinea sp. Jin1 Genome sequencing and assembly.</title>
        <authorList>
            <person name="Kim I."/>
        </authorList>
    </citation>
    <scope>NUCLEOTIDE SEQUENCE [LARGE SCALE GENOMIC DNA]</scope>
    <source>
        <strain evidence="3 4">Jin1</strain>
    </source>
</reference>
<dbReference type="Pfam" id="PF13195">
    <property type="entry name" value="DUF4011"/>
    <property type="match status" value="1"/>
</dbReference>
<gene>
    <name evidence="3" type="ORF">JI741_03585</name>
</gene>
<dbReference type="Gene3D" id="3.40.50.300">
    <property type="entry name" value="P-loop containing nucleotide triphosphate hydrolases"/>
    <property type="match status" value="3"/>
</dbReference>
<organism evidence="3 4">
    <name type="scientific">Chryseolinea lacunae</name>
    <dbReference type="NCBI Taxonomy" id="2801331"/>
    <lineage>
        <taxon>Bacteria</taxon>
        <taxon>Pseudomonadati</taxon>
        <taxon>Bacteroidota</taxon>
        <taxon>Cytophagia</taxon>
        <taxon>Cytophagales</taxon>
        <taxon>Fulvivirgaceae</taxon>
        <taxon>Chryseolinea</taxon>
    </lineage>
</organism>
<comment type="caution">
    <text evidence="3">The sequence shown here is derived from an EMBL/GenBank/DDBJ whole genome shotgun (WGS) entry which is preliminary data.</text>
</comment>
<dbReference type="InterPro" id="IPR041679">
    <property type="entry name" value="DNA2/NAM7-like_C"/>
</dbReference>